<name>A0A918MI28_9ACTN</name>
<evidence type="ECO:0000259" key="3">
    <source>
        <dbReference type="Pfam" id="PF01734"/>
    </source>
</evidence>
<proteinExistence type="predicted"/>
<organism evidence="4 5">
    <name type="scientific">Streptomyces alanosinicus</name>
    <dbReference type="NCBI Taxonomy" id="68171"/>
    <lineage>
        <taxon>Bacteria</taxon>
        <taxon>Bacillati</taxon>
        <taxon>Actinomycetota</taxon>
        <taxon>Actinomycetes</taxon>
        <taxon>Kitasatosporales</taxon>
        <taxon>Streptomycetaceae</taxon>
        <taxon>Streptomyces</taxon>
    </lineage>
</organism>
<dbReference type="Gene3D" id="3.40.1090.10">
    <property type="entry name" value="Cytosolic phospholipase A2 catalytic domain"/>
    <property type="match status" value="1"/>
</dbReference>
<comment type="caution">
    <text evidence="4">The sequence shown here is derived from an EMBL/GenBank/DDBJ whole genome shotgun (WGS) entry which is preliminary data.</text>
</comment>
<dbReference type="GO" id="GO:0006629">
    <property type="term" value="P:lipid metabolic process"/>
    <property type="evidence" value="ECO:0007669"/>
    <property type="project" value="UniProtKB-KW"/>
</dbReference>
<dbReference type="InterPro" id="IPR016035">
    <property type="entry name" value="Acyl_Trfase/lysoPLipase"/>
</dbReference>
<feature type="region of interest" description="Disordered" evidence="2">
    <location>
        <begin position="339"/>
        <end position="359"/>
    </location>
</feature>
<keyword evidence="1" id="KW-0443">Lipid metabolism</keyword>
<accession>A0A918MI28</accession>
<dbReference type="AlphaFoldDB" id="A0A918MI28"/>
<dbReference type="Pfam" id="PF01734">
    <property type="entry name" value="Patatin"/>
    <property type="match status" value="1"/>
</dbReference>
<sequence length="415" mass="46376">MVLATALGRQAQLPDLRALWDRSASLSELQEPKSPTSLLSGDAFTNKIHTALQAIGADSSLARPPQPVTLYVTATALDGLPRSFTDGFDNRFDVRDHRRLYRFHRDRIVEYRQTREGWDFARPRQVNDFSSAHTAVLVDAARATASFPGAFPPVSEQPLMANRVLPKLIHNDRTSCVMDGGILDNAPFMPVLESITKRRLDAPVRERVVVFIVPSTGRLREHTSQDPCEQRQWPGVAASALRYPTEADFRSSTEELGARLNTTIRDTQFDLFSRARMSRAVAAMQHRTALSLFPDYRRNRARAVLLDVRRRMADTESVTPLVATPELSIADVEAPRREGPQLAAARPKPQTGGLARGMALGPDHLRRKHVRRNRAVREPQANAQRSLVVIELDLSDPLPLVHIAEFDGATEQRLT</sequence>
<reference evidence="4" key="1">
    <citation type="journal article" date="2014" name="Int. J. Syst. Evol. Microbiol.">
        <title>Complete genome sequence of Corynebacterium casei LMG S-19264T (=DSM 44701T), isolated from a smear-ripened cheese.</title>
        <authorList>
            <consortium name="US DOE Joint Genome Institute (JGI-PGF)"/>
            <person name="Walter F."/>
            <person name="Albersmeier A."/>
            <person name="Kalinowski J."/>
            <person name="Ruckert C."/>
        </authorList>
    </citation>
    <scope>NUCLEOTIDE SEQUENCE</scope>
    <source>
        <strain evidence="4">JCM 4714</strain>
    </source>
</reference>
<evidence type="ECO:0000256" key="2">
    <source>
        <dbReference type="SAM" id="MobiDB-lite"/>
    </source>
</evidence>
<evidence type="ECO:0000313" key="4">
    <source>
        <dbReference type="EMBL" id="GGW23983.1"/>
    </source>
</evidence>
<dbReference type="SUPFAM" id="SSF52151">
    <property type="entry name" value="FabD/lysophospholipase-like"/>
    <property type="match status" value="1"/>
</dbReference>
<protein>
    <recommendedName>
        <fullName evidence="3">PNPLA domain-containing protein</fullName>
    </recommendedName>
</protein>
<feature type="domain" description="PNPLA" evidence="3">
    <location>
        <begin position="26"/>
        <end position="191"/>
    </location>
</feature>
<evidence type="ECO:0000256" key="1">
    <source>
        <dbReference type="ARBA" id="ARBA00023098"/>
    </source>
</evidence>
<reference evidence="4" key="2">
    <citation type="submission" date="2020-09" db="EMBL/GenBank/DDBJ databases">
        <authorList>
            <person name="Sun Q."/>
            <person name="Ohkuma M."/>
        </authorList>
    </citation>
    <scope>NUCLEOTIDE SEQUENCE</scope>
    <source>
        <strain evidence="4">JCM 4714</strain>
    </source>
</reference>
<keyword evidence="5" id="KW-1185">Reference proteome</keyword>
<evidence type="ECO:0000313" key="5">
    <source>
        <dbReference type="Proteomes" id="UP000655443"/>
    </source>
</evidence>
<dbReference type="Proteomes" id="UP000655443">
    <property type="component" value="Unassembled WGS sequence"/>
</dbReference>
<dbReference type="EMBL" id="BMVG01000084">
    <property type="protein sequence ID" value="GGW23983.1"/>
    <property type="molecule type" value="Genomic_DNA"/>
</dbReference>
<gene>
    <name evidence="4" type="ORF">GCM10010339_93770</name>
</gene>
<dbReference type="InterPro" id="IPR002641">
    <property type="entry name" value="PNPLA_dom"/>
</dbReference>